<dbReference type="Gene3D" id="3.10.20.320">
    <property type="entry name" value="Putative peptidoglycan bound protein (lpxtg motif)"/>
    <property type="match status" value="2"/>
</dbReference>
<evidence type="ECO:0000259" key="3">
    <source>
        <dbReference type="Pfam" id="PF06458"/>
    </source>
</evidence>
<reference evidence="5" key="1">
    <citation type="journal article" date="2019" name="Int. J. Syst. Evol. Microbiol.">
        <title>The Global Catalogue of Microorganisms (GCM) 10K type strain sequencing project: providing services to taxonomists for standard genome sequencing and annotation.</title>
        <authorList>
            <consortium name="The Broad Institute Genomics Platform"/>
            <consortium name="The Broad Institute Genome Sequencing Center for Infectious Disease"/>
            <person name="Wu L."/>
            <person name="Ma J."/>
        </authorList>
    </citation>
    <scope>NUCLEOTIDE SEQUENCE [LARGE SCALE GENOMIC DNA]</scope>
    <source>
        <strain evidence="5">CCM 8905</strain>
    </source>
</reference>
<name>A0ABW1SR25_9LACO</name>
<keyword evidence="1" id="KW-0677">Repeat</keyword>
<dbReference type="EMBL" id="JBHSSK010000009">
    <property type="protein sequence ID" value="MFC6206572.1"/>
    <property type="molecule type" value="Genomic_DNA"/>
</dbReference>
<keyword evidence="5" id="KW-1185">Reference proteome</keyword>
<evidence type="ECO:0000313" key="4">
    <source>
        <dbReference type="EMBL" id="MFC6206572.1"/>
    </source>
</evidence>
<comment type="caution">
    <text evidence="4">The sequence shown here is derived from an EMBL/GenBank/DDBJ whole genome shotgun (WGS) entry which is preliminary data.</text>
</comment>
<protein>
    <submittedName>
        <fullName evidence="4">MucBP domain-containing protein</fullName>
    </submittedName>
</protein>
<evidence type="ECO:0000256" key="2">
    <source>
        <dbReference type="SAM" id="MobiDB-lite"/>
    </source>
</evidence>
<evidence type="ECO:0000256" key="1">
    <source>
        <dbReference type="ARBA" id="ARBA00022737"/>
    </source>
</evidence>
<accession>A0ABW1SR25</accession>
<sequence>MDPANPTITIPQLVKLPKNFSGKLSIDIPSDYNDDQILETIYQDHMNGGGLMRMYYRGGHIKTDADGNPTTNADGSVTFLDLPDQVSPSNYGVWPGFTAVQNPVKYYLIEDFSGSGEGKFITIRLFIPYVNPQPAEAITLHYQDSTGKAIKDDTTLPAGMIGDAYTVPAEDTVIDGYTLVQTIGETTGTYADTPIDITFVYEKQATPPVVTPTTHSSVIIHYVDQQGQQLATDKVLTGDTGTPYQTAPLTLSGYTLTATPTNATGTFGTTDLEVTYIYRANKTDETGSTGDTGNTTRPKKPSKPAKKLTTTTTTPTQVAAQNGGNAAGIINNQRGGSAATVAGQTTTLSANGNAKVGATMQDSVAWNAATKQQKSALPQTSESASSPLIGIALLLSSLIGWGIWRKQD</sequence>
<dbReference type="InterPro" id="IPR009459">
    <property type="entry name" value="MucBP_dom"/>
</dbReference>
<feature type="region of interest" description="Disordered" evidence="2">
    <location>
        <begin position="283"/>
        <end position="321"/>
    </location>
</feature>
<feature type="domain" description="MucBP" evidence="3">
    <location>
        <begin position="138"/>
        <end position="202"/>
    </location>
</feature>
<dbReference type="Proteomes" id="UP001596254">
    <property type="component" value="Unassembled WGS sequence"/>
</dbReference>
<evidence type="ECO:0000313" key="5">
    <source>
        <dbReference type="Proteomes" id="UP001596254"/>
    </source>
</evidence>
<organism evidence="4 5">
    <name type="scientific">Levilactobacillus tongjiangensis</name>
    <dbReference type="NCBI Taxonomy" id="2486023"/>
    <lineage>
        <taxon>Bacteria</taxon>
        <taxon>Bacillati</taxon>
        <taxon>Bacillota</taxon>
        <taxon>Bacilli</taxon>
        <taxon>Lactobacillales</taxon>
        <taxon>Lactobacillaceae</taxon>
        <taxon>Levilactobacillus</taxon>
    </lineage>
</organism>
<gene>
    <name evidence="4" type="ORF">ACFP1G_03635</name>
</gene>
<dbReference type="RefSeq" id="WP_125691156.1">
    <property type="nucleotide sequence ID" value="NZ_JBHSSK010000009.1"/>
</dbReference>
<dbReference type="Pfam" id="PF06458">
    <property type="entry name" value="MucBP"/>
    <property type="match status" value="2"/>
</dbReference>
<feature type="domain" description="MucBP" evidence="3">
    <location>
        <begin position="218"/>
        <end position="279"/>
    </location>
</feature>
<dbReference type="NCBIfam" id="TIGR01167">
    <property type="entry name" value="LPXTG_anchor"/>
    <property type="match status" value="1"/>
</dbReference>
<feature type="compositionally biased region" description="Basic residues" evidence="2">
    <location>
        <begin position="297"/>
        <end position="306"/>
    </location>
</feature>
<feature type="compositionally biased region" description="Low complexity" evidence="2">
    <location>
        <begin position="307"/>
        <end position="321"/>
    </location>
</feature>
<proteinExistence type="predicted"/>